<protein>
    <recommendedName>
        <fullName evidence="1">Tc1-like transposase DDE domain-containing protein</fullName>
    </recommendedName>
</protein>
<gene>
    <name evidence="2" type="ORF">Llon_1991</name>
</gene>
<dbReference type="Pfam" id="PF13358">
    <property type="entry name" value="DDE_3"/>
    <property type="match status" value="1"/>
</dbReference>
<dbReference type="EMBL" id="LNYK01000033">
    <property type="protein sequence ID" value="KTD19819.1"/>
    <property type="molecule type" value="Genomic_DNA"/>
</dbReference>
<organism evidence="2 3">
    <name type="scientific">Legionella londiniensis</name>
    <dbReference type="NCBI Taxonomy" id="45068"/>
    <lineage>
        <taxon>Bacteria</taxon>
        <taxon>Pseudomonadati</taxon>
        <taxon>Pseudomonadota</taxon>
        <taxon>Gammaproteobacteria</taxon>
        <taxon>Legionellales</taxon>
        <taxon>Legionellaceae</taxon>
        <taxon>Legionella</taxon>
    </lineage>
</organism>
<evidence type="ECO:0000313" key="2">
    <source>
        <dbReference type="EMBL" id="KTD19819.1"/>
    </source>
</evidence>
<keyword evidence="3" id="KW-1185">Reference proteome</keyword>
<dbReference type="AlphaFoldDB" id="A0A0W0VIE7"/>
<dbReference type="STRING" id="45068.Llon_1991"/>
<dbReference type="Proteomes" id="UP000054997">
    <property type="component" value="Unassembled WGS sequence"/>
</dbReference>
<reference evidence="2 3" key="1">
    <citation type="submission" date="2015-11" db="EMBL/GenBank/DDBJ databases">
        <title>Genomic analysis of 38 Legionella species identifies large and diverse effector repertoires.</title>
        <authorList>
            <person name="Burstein D."/>
            <person name="Amaro F."/>
            <person name="Zusman T."/>
            <person name="Lifshitz Z."/>
            <person name="Cohen O."/>
            <person name="Gilbert J.A."/>
            <person name="Pupko T."/>
            <person name="Shuman H.A."/>
            <person name="Segal G."/>
        </authorList>
    </citation>
    <scope>NUCLEOTIDE SEQUENCE [LARGE SCALE GENOMIC DNA]</scope>
    <source>
        <strain evidence="2 3">ATCC 49505</strain>
    </source>
</reference>
<dbReference type="PATRIC" id="fig|45068.5.peg.2165"/>
<evidence type="ECO:0000259" key="1">
    <source>
        <dbReference type="Pfam" id="PF13358"/>
    </source>
</evidence>
<comment type="caution">
    <text evidence="2">The sequence shown here is derived from an EMBL/GenBank/DDBJ whole genome shotgun (WGS) entry which is preliminary data.</text>
</comment>
<feature type="domain" description="Tc1-like transposase DDE" evidence="1">
    <location>
        <begin position="17"/>
        <end position="168"/>
    </location>
</feature>
<sequence>MEDILDVYKQPYDEKRPVVCMDETNKQLIKETRSPIPINPGESVRYDAEYERNGVCNIFLSYEPLKGKRTTKVTDRREKTDWAYFIQGLVDNDYPDAEKIVLVMDNLNTHSGSSLYETFEPAVAKRILDKLEIHYTPKHGSWLNMAEIELSHLSRQCLDRRIPDKETFIHEVSKWNEERDRENATVDWQLTTTDARIKLKKLYPSCSQQDRISETLY</sequence>
<evidence type="ECO:0000313" key="3">
    <source>
        <dbReference type="Proteomes" id="UP000054997"/>
    </source>
</evidence>
<dbReference type="InterPro" id="IPR047655">
    <property type="entry name" value="Transpos_IS630-like"/>
</dbReference>
<accession>A0A0W0VIE7</accession>
<proteinExistence type="predicted"/>
<dbReference type="NCBIfam" id="NF033545">
    <property type="entry name" value="transpos_IS630"/>
    <property type="match status" value="1"/>
</dbReference>
<dbReference type="InterPro" id="IPR038717">
    <property type="entry name" value="Tc1-like_DDE_dom"/>
</dbReference>
<name>A0A0W0VIE7_9GAMM</name>